<dbReference type="RefSeq" id="WP_115476062.1">
    <property type="nucleotide sequence ID" value="NZ_QRBF01000001.1"/>
</dbReference>
<evidence type="ECO:0000313" key="2">
    <source>
        <dbReference type="EMBL" id="RDS85811.1"/>
    </source>
</evidence>
<keyword evidence="1" id="KW-0732">Signal</keyword>
<evidence type="ECO:0000313" key="3">
    <source>
        <dbReference type="Proteomes" id="UP000255334"/>
    </source>
</evidence>
<proteinExistence type="predicted"/>
<feature type="signal peptide" evidence="1">
    <location>
        <begin position="1"/>
        <end position="23"/>
    </location>
</feature>
<organism evidence="2 3">
    <name type="scientific">Dyella psychrodurans</name>
    <dbReference type="NCBI Taxonomy" id="1927960"/>
    <lineage>
        <taxon>Bacteria</taxon>
        <taxon>Pseudomonadati</taxon>
        <taxon>Pseudomonadota</taxon>
        <taxon>Gammaproteobacteria</taxon>
        <taxon>Lysobacterales</taxon>
        <taxon>Rhodanobacteraceae</taxon>
        <taxon>Dyella</taxon>
    </lineage>
</organism>
<dbReference type="Pfam" id="PF07676">
    <property type="entry name" value="PD40"/>
    <property type="match status" value="2"/>
</dbReference>
<dbReference type="EMBL" id="QRBF01000001">
    <property type="protein sequence ID" value="RDS85811.1"/>
    <property type="molecule type" value="Genomic_DNA"/>
</dbReference>
<dbReference type="Proteomes" id="UP000255334">
    <property type="component" value="Unassembled WGS sequence"/>
</dbReference>
<accession>A0A370XC40</accession>
<sequence length="334" mass="35622">MIRKPFWLVIVAGLYGATGSLFAADVASNDPQIFAPGVISGPAGEACPAFTPNGNTVYFDVGSMILVSHRAHGAWSKPEIAPFSGQWLDHDPSMSPDGSYLVFVSNRPVTPGGDALGATVHGKFYPARGGHLWRVDRKGDGWGQPVHLPDAVNASDRTYAPSVAADGSLYFIHPDAGGVFHIYSSAFAHGAYQPAVQVPVGDPAASTHDPAIAPDQSFMVFNSTDAKDSGMGDFYIAFRDGDHWGKPMDLGAAINGKPGKWSQWGAHLSPDHRTLYYTSDRTTEVTYPLTPKQAKARLAQMESWDNGNDNIWSVSLAPWLDAHGVGQGKQGSGT</sequence>
<dbReference type="Gene3D" id="2.120.10.30">
    <property type="entry name" value="TolB, C-terminal domain"/>
    <property type="match status" value="1"/>
</dbReference>
<feature type="chain" id="PRO_5016720652" evidence="1">
    <location>
        <begin position="24"/>
        <end position="334"/>
    </location>
</feature>
<evidence type="ECO:0000256" key="1">
    <source>
        <dbReference type="SAM" id="SignalP"/>
    </source>
</evidence>
<gene>
    <name evidence="2" type="ORF">DWU99_00615</name>
</gene>
<protein>
    <submittedName>
        <fullName evidence="2">Uncharacterized protein</fullName>
    </submittedName>
</protein>
<reference evidence="2 3" key="1">
    <citation type="submission" date="2018-07" db="EMBL/GenBank/DDBJ databases">
        <title>Dyella monticola sp. nov. and Dyella psychrodurans sp. nov. isolated from monsoon evergreen broad-leaved forest soil of Dinghu Mountain, China.</title>
        <authorList>
            <person name="Gao Z."/>
            <person name="Qiu L."/>
        </authorList>
    </citation>
    <scope>NUCLEOTIDE SEQUENCE [LARGE SCALE GENOMIC DNA]</scope>
    <source>
        <strain evidence="2 3">4MSK11</strain>
    </source>
</reference>
<dbReference type="InterPro" id="IPR011659">
    <property type="entry name" value="WD40"/>
</dbReference>
<dbReference type="SUPFAM" id="SSF82171">
    <property type="entry name" value="DPP6 N-terminal domain-like"/>
    <property type="match status" value="1"/>
</dbReference>
<dbReference type="OrthoDB" id="240809at2"/>
<dbReference type="AlphaFoldDB" id="A0A370XC40"/>
<comment type="caution">
    <text evidence="2">The sequence shown here is derived from an EMBL/GenBank/DDBJ whole genome shotgun (WGS) entry which is preliminary data.</text>
</comment>
<name>A0A370XC40_9GAMM</name>
<keyword evidence="3" id="KW-1185">Reference proteome</keyword>
<dbReference type="InterPro" id="IPR011042">
    <property type="entry name" value="6-blade_b-propeller_TolB-like"/>
</dbReference>